<feature type="chain" id="PRO_5042133747" evidence="3">
    <location>
        <begin position="19"/>
        <end position="100"/>
    </location>
</feature>
<organism evidence="4 5">
    <name type="scientific">Acacia crassicarpa</name>
    <name type="common">northern wattle</name>
    <dbReference type="NCBI Taxonomy" id="499986"/>
    <lineage>
        <taxon>Eukaryota</taxon>
        <taxon>Viridiplantae</taxon>
        <taxon>Streptophyta</taxon>
        <taxon>Embryophyta</taxon>
        <taxon>Tracheophyta</taxon>
        <taxon>Spermatophyta</taxon>
        <taxon>Magnoliopsida</taxon>
        <taxon>eudicotyledons</taxon>
        <taxon>Gunneridae</taxon>
        <taxon>Pentapetalae</taxon>
        <taxon>rosids</taxon>
        <taxon>fabids</taxon>
        <taxon>Fabales</taxon>
        <taxon>Fabaceae</taxon>
        <taxon>Caesalpinioideae</taxon>
        <taxon>mimosoid clade</taxon>
        <taxon>Acacieae</taxon>
        <taxon>Acacia</taxon>
    </lineage>
</organism>
<proteinExistence type="predicted"/>
<keyword evidence="1" id="KW-0175">Coiled coil</keyword>
<dbReference type="Proteomes" id="UP001293593">
    <property type="component" value="Unassembled WGS sequence"/>
</dbReference>
<dbReference type="AlphaFoldDB" id="A0AAE1MAY0"/>
<feature type="signal peptide" evidence="3">
    <location>
        <begin position="1"/>
        <end position="18"/>
    </location>
</feature>
<evidence type="ECO:0000313" key="4">
    <source>
        <dbReference type="EMBL" id="KAK4255923.1"/>
    </source>
</evidence>
<dbReference type="EMBL" id="JAWXYG010000013">
    <property type="protein sequence ID" value="KAK4255923.1"/>
    <property type="molecule type" value="Genomic_DNA"/>
</dbReference>
<evidence type="ECO:0000256" key="1">
    <source>
        <dbReference type="SAM" id="Coils"/>
    </source>
</evidence>
<evidence type="ECO:0000256" key="3">
    <source>
        <dbReference type="SAM" id="SignalP"/>
    </source>
</evidence>
<gene>
    <name evidence="4" type="ORF">QN277_008850</name>
</gene>
<keyword evidence="3" id="KW-0732">Signal</keyword>
<feature type="coiled-coil region" evidence="1">
    <location>
        <begin position="36"/>
        <end position="67"/>
    </location>
</feature>
<name>A0AAE1MAY0_9FABA</name>
<comment type="caution">
    <text evidence="4">The sequence shown here is derived from an EMBL/GenBank/DDBJ whole genome shotgun (WGS) entry which is preliminary data.</text>
</comment>
<accession>A0AAE1MAY0</accession>
<protein>
    <submittedName>
        <fullName evidence="4">Uncharacterized protein</fullName>
    </submittedName>
</protein>
<reference evidence="4" key="1">
    <citation type="submission" date="2023-10" db="EMBL/GenBank/DDBJ databases">
        <title>Chromosome-level genome of the transformable northern wattle, Acacia crassicarpa.</title>
        <authorList>
            <person name="Massaro I."/>
            <person name="Sinha N.R."/>
            <person name="Poethig S."/>
            <person name="Leichty A.R."/>
        </authorList>
    </citation>
    <scope>NUCLEOTIDE SEQUENCE</scope>
    <source>
        <strain evidence="4">Acra3RX</strain>
        <tissue evidence="4">Leaf</tissue>
    </source>
</reference>
<evidence type="ECO:0000256" key="2">
    <source>
        <dbReference type="SAM" id="MobiDB-lite"/>
    </source>
</evidence>
<keyword evidence="5" id="KW-1185">Reference proteome</keyword>
<feature type="region of interest" description="Disordered" evidence="2">
    <location>
        <begin position="75"/>
        <end position="100"/>
    </location>
</feature>
<sequence>MACFLDIVILVYLFKSYSLQLNNLLYLNETAMDIFMVEQVAQLKEQAAQLKEQAEQISEQANMILELRQLLRSLMKDKGTGPPPDGDSDTDGDPARTAAV</sequence>
<evidence type="ECO:0000313" key="5">
    <source>
        <dbReference type="Proteomes" id="UP001293593"/>
    </source>
</evidence>